<sequence>FFNCISYGNGVESYKIRDSVIGKPITLGNRVTSTSDEEYKEVRRFADLTYSGVINDETNINKLNEFNLGLLNFKPLEDSYGPVEKLFGRRTDILTLQEDKISYVLAEKNLLTDATGASVVTSVPQVLGTQVARVEDFGISNNPESFAEWGPHKFFTDAKRGSVIHLYGDGQNEQLTVISENGMRSWFRDEFIESFNTQKLGGYDPYMNEYVLASNDVFLPGQEDCIECNTVRTFLLTAAGESYCVRLGQQVGTATVSYNVLEATGSDNAVITANYDGTDTDSGSIGVGSSGSFTINKD</sequence>
<reference evidence="1" key="1">
    <citation type="journal article" date="2014" name="Front. Microbiol.">
        <title>High frequency of phylogenetically diverse reductive dehalogenase-homologous genes in deep subseafloor sedimentary metagenomes.</title>
        <authorList>
            <person name="Kawai M."/>
            <person name="Futagami T."/>
            <person name="Toyoda A."/>
            <person name="Takaki Y."/>
            <person name="Nishi S."/>
            <person name="Hori S."/>
            <person name="Arai W."/>
            <person name="Tsubouchi T."/>
            <person name="Morono Y."/>
            <person name="Uchiyama I."/>
            <person name="Ito T."/>
            <person name="Fujiyama A."/>
            <person name="Inagaki F."/>
            <person name="Takami H."/>
        </authorList>
    </citation>
    <scope>NUCLEOTIDE SEQUENCE</scope>
    <source>
        <strain evidence="1">Expedition CK06-06</strain>
    </source>
</reference>
<comment type="caution">
    <text evidence="1">The sequence shown here is derived from an EMBL/GenBank/DDBJ whole genome shotgun (WGS) entry which is preliminary data.</text>
</comment>
<dbReference type="AlphaFoldDB" id="X0TRN3"/>
<accession>X0TRN3</accession>
<name>X0TRN3_9ZZZZ</name>
<proteinExistence type="predicted"/>
<organism evidence="1">
    <name type="scientific">marine sediment metagenome</name>
    <dbReference type="NCBI Taxonomy" id="412755"/>
    <lineage>
        <taxon>unclassified sequences</taxon>
        <taxon>metagenomes</taxon>
        <taxon>ecological metagenomes</taxon>
    </lineage>
</organism>
<feature type="non-terminal residue" evidence="1">
    <location>
        <position position="298"/>
    </location>
</feature>
<protein>
    <submittedName>
        <fullName evidence="1">Uncharacterized protein</fullName>
    </submittedName>
</protein>
<gene>
    <name evidence="1" type="ORF">S01H1_19708</name>
</gene>
<feature type="non-terminal residue" evidence="1">
    <location>
        <position position="1"/>
    </location>
</feature>
<evidence type="ECO:0000313" key="1">
    <source>
        <dbReference type="EMBL" id="GAF96233.1"/>
    </source>
</evidence>
<dbReference type="EMBL" id="BARS01010681">
    <property type="protein sequence ID" value="GAF96233.1"/>
    <property type="molecule type" value="Genomic_DNA"/>
</dbReference>